<comment type="caution">
    <text evidence="2">The sequence shown here is derived from an EMBL/GenBank/DDBJ whole genome shotgun (WGS) entry which is preliminary data.</text>
</comment>
<accession>A0ABT2MVB6</accession>
<name>A0ABT2MVB6_9CYAN</name>
<evidence type="ECO:0000313" key="3">
    <source>
        <dbReference type="Proteomes" id="UP001525890"/>
    </source>
</evidence>
<feature type="region of interest" description="Disordered" evidence="1">
    <location>
        <begin position="61"/>
        <end position="94"/>
    </location>
</feature>
<evidence type="ECO:0000313" key="2">
    <source>
        <dbReference type="EMBL" id="MCT7968695.1"/>
    </source>
</evidence>
<dbReference type="RefSeq" id="WP_368008199.1">
    <property type="nucleotide sequence ID" value="NZ_JAMXFF010000035.1"/>
</dbReference>
<dbReference type="EMBL" id="JAMXFF010000035">
    <property type="protein sequence ID" value="MCT7968695.1"/>
    <property type="molecule type" value="Genomic_DNA"/>
</dbReference>
<dbReference type="Proteomes" id="UP001525890">
    <property type="component" value="Unassembled WGS sequence"/>
</dbReference>
<sequence>MGVEREEVAIASGYRYRIGAKIEQLQLDPQPVLQNALISLNRETGPFWQSAIDETLSPSELKQKPSTFFPGTRKIGNPSPKGDVSISEVTKNPI</sequence>
<protein>
    <submittedName>
        <fullName evidence="2">Uncharacterized protein</fullName>
    </submittedName>
</protein>
<proteinExistence type="predicted"/>
<evidence type="ECO:0000256" key="1">
    <source>
        <dbReference type="SAM" id="MobiDB-lite"/>
    </source>
</evidence>
<reference evidence="2 3" key="1">
    <citation type="journal article" date="2022" name="Front. Microbiol.">
        <title>High genomic differentiation and limited gene flow indicate recent cryptic speciation within the genus Laspinema (cyanobacteria).</title>
        <authorList>
            <person name="Stanojkovic A."/>
            <person name="Skoupy S."/>
            <person name="Skaloud P."/>
            <person name="Dvorak P."/>
        </authorList>
    </citation>
    <scope>NUCLEOTIDE SEQUENCE [LARGE SCALE GENOMIC DNA]</scope>
    <source>
        <strain evidence="2 3">D2a</strain>
    </source>
</reference>
<keyword evidence="3" id="KW-1185">Reference proteome</keyword>
<gene>
    <name evidence="2" type="ORF">NG799_20520</name>
</gene>
<organism evidence="2 3">
    <name type="scientific">Laspinema palackyanum D2a</name>
    <dbReference type="NCBI Taxonomy" id="2953684"/>
    <lineage>
        <taxon>Bacteria</taxon>
        <taxon>Bacillati</taxon>
        <taxon>Cyanobacteriota</taxon>
        <taxon>Cyanophyceae</taxon>
        <taxon>Oscillatoriophycideae</taxon>
        <taxon>Oscillatoriales</taxon>
        <taxon>Laspinemataceae</taxon>
        <taxon>Laspinema</taxon>
        <taxon>Laspinema palackyanum</taxon>
    </lineage>
</organism>